<dbReference type="PANTHER" id="PTHR22748">
    <property type="entry name" value="AP ENDONUCLEASE"/>
    <property type="match status" value="1"/>
</dbReference>
<comment type="caution">
    <text evidence="10">The sequence shown here is derived from an EMBL/GenBank/DDBJ whole genome shotgun (WGS) entry which is preliminary data.</text>
</comment>
<sequence>MAPGRKRNRGKGDSEPTTKKAKSNAKKTTDNEITTKDDPIVAPVSGVIENGQGDNGSSDVTAVPRETTADGRRYNLKIASWNVAGVRAWVKKDGHKWLCEESPDIICLQETKCAKKDIPKQLKDMSDYKIYWNEAKSVKGFSGVALLSKAKPMQIDYGIGVEEHDQEGRTITAEYEKFYLVTTYVPNSQRGLKRLSYRMKWNEDFLTYLKSLDAKKPVVLCGDMNVSHLEIDLANPKSNRKNAGFTQEERDGMSTLLESGFVDTYRKFYPDLIKKYTFWTYMSNARAKNVGWRLDYYIVSEKWMDNVCDNVIEPSVMGSDHCPVVLLMAIPE</sequence>
<dbReference type="InterPro" id="IPR036691">
    <property type="entry name" value="Endo/exonu/phosph_ase_sf"/>
</dbReference>
<evidence type="ECO:0000256" key="5">
    <source>
        <dbReference type="ARBA" id="ARBA00022801"/>
    </source>
</evidence>
<comment type="similarity">
    <text evidence="3 7">Belongs to the DNA repair enzymes AP/ExoA family.</text>
</comment>
<dbReference type="InterPro" id="IPR020847">
    <property type="entry name" value="AP_endonuclease_F1_BS"/>
</dbReference>
<comment type="cofactor">
    <cofactor evidence="2">
        <name>Mn(2+)</name>
        <dbReference type="ChEBI" id="CHEBI:29035"/>
    </cofactor>
</comment>
<dbReference type="PROSITE" id="PS00726">
    <property type="entry name" value="AP_NUCLEASE_F1_1"/>
    <property type="match status" value="1"/>
</dbReference>
<name>A0ABP0EW59_CLALP</name>
<dbReference type="PANTHER" id="PTHR22748:SF6">
    <property type="entry name" value="DNA-(APURINIC OR APYRIMIDINIC SITE) ENDONUCLEASE"/>
    <property type="match status" value="1"/>
</dbReference>
<proteinExistence type="inferred from homology"/>
<comment type="catalytic activity">
    <reaction evidence="1">
        <text>Exonucleolytic cleavage in the 3'- to 5'-direction to yield nucleoside 5'-phosphates.</text>
        <dbReference type="EC" id="3.1.11.2"/>
    </reaction>
</comment>
<keyword evidence="5" id="KW-0378">Hydrolase</keyword>
<dbReference type="EC" id="3.1.21.-" evidence="7"/>
<dbReference type="Gene3D" id="3.60.10.10">
    <property type="entry name" value="Endonuclease/exonuclease/phosphatase"/>
    <property type="match status" value="1"/>
</dbReference>
<dbReference type="InterPro" id="IPR020848">
    <property type="entry name" value="AP_endonuclease_F1_CS"/>
</dbReference>
<evidence type="ECO:0000256" key="3">
    <source>
        <dbReference type="ARBA" id="ARBA00007092"/>
    </source>
</evidence>
<dbReference type="PROSITE" id="PS51435">
    <property type="entry name" value="AP_NUCLEASE_F1_4"/>
    <property type="match status" value="1"/>
</dbReference>
<keyword evidence="7" id="KW-0234">DNA repair</keyword>
<organism evidence="10 11">
    <name type="scientific">Clavelina lepadiformis</name>
    <name type="common">Light-bulb sea squirt</name>
    <name type="synonym">Ascidia lepadiformis</name>
    <dbReference type="NCBI Taxonomy" id="159417"/>
    <lineage>
        <taxon>Eukaryota</taxon>
        <taxon>Metazoa</taxon>
        <taxon>Chordata</taxon>
        <taxon>Tunicata</taxon>
        <taxon>Ascidiacea</taxon>
        <taxon>Aplousobranchia</taxon>
        <taxon>Clavelinidae</taxon>
        <taxon>Clavelina</taxon>
    </lineage>
</organism>
<dbReference type="InterPro" id="IPR005135">
    <property type="entry name" value="Endo/exonuclease/phosphatase"/>
</dbReference>
<keyword evidence="6 7" id="KW-0460">Magnesium</keyword>
<dbReference type="NCBIfam" id="TIGR00195">
    <property type="entry name" value="exoDNase_III"/>
    <property type="match status" value="1"/>
</dbReference>
<feature type="region of interest" description="Disordered" evidence="8">
    <location>
        <begin position="1"/>
        <end position="66"/>
    </location>
</feature>
<accession>A0ABP0EW59</accession>
<dbReference type="PROSITE" id="PS00727">
    <property type="entry name" value="AP_NUCLEASE_F1_2"/>
    <property type="match status" value="1"/>
</dbReference>
<dbReference type="InterPro" id="IPR004808">
    <property type="entry name" value="AP_endonuc_1"/>
</dbReference>
<protein>
    <recommendedName>
        <fullName evidence="7">DNA repair nuclease/redox regulator APEX1</fullName>
        <shortName evidence="7">APEN</shortName>
        <shortName evidence="7">REF-1</shortName>
        <ecNumber evidence="7">3.1.11.2</ecNumber>
        <ecNumber evidence="7">3.1.21.-</ecNumber>
    </recommendedName>
    <alternativeName>
        <fullName evidence="7">APEX nuclease</fullName>
    </alternativeName>
    <alternativeName>
        <fullName evidence="7">Apurinic-apyrimidinic endonuclease 1</fullName>
    </alternativeName>
    <alternativeName>
        <fullName evidence="7">Redox factor-1</fullName>
    </alternativeName>
    <component>
        <recommendedName>
            <fullName evidence="7">DNA repair nuclease/redox regulator APEX1, mitochondrial</fullName>
        </recommendedName>
    </component>
</protein>
<dbReference type="EMBL" id="CAWYQH010000001">
    <property type="protein sequence ID" value="CAK8671221.1"/>
    <property type="molecule type" value="Genomic_DNA"/>
</dbReference>
<keyword evidence="7" id="KW-0227">DNA damage</keyword>
<keyword evidence="4 7" id="KW-0479">Metal-binding</keyword>
<evidence type="ECO:0000313" key="10">
    <source>
        <dbReference type="EMBL" id="CAK8671221.1"/>
    </source>
</evidence>
<evidence type="ECO:0000256" key="1">
    <source>
        <dbReference type="ARBA" id="ARBA00000493"/>
    </source>
</evidence>
<evidence type="ECO:0000256" key="4">
    <source>
        <dbReference type="ARBA" id="ARBA00022723"/>
    </source>
</evidence>
<dbReference type="CDD" id="cd09087">
    <property type="entry name" value="Ape1-like_AP-endo"/>
    <property type="match status" value="1"/>
</dbReference>
<evidence type="ECO:0000259" key="9">
    <source>
        <dbReference type="Pfam" id="PF03372"/>
    </source>
</evidence>
<dbReference type="SUPFAM" id="SSF56219">
    <property type="entry name" value="DNase I-like"/>
    <property type="match status" value="1"/>
</dbReference>
<evidence type="ECO:0000256" key="6">
    <source>
        <dbReference type="ARBA" id="ARBA00022842"/>
    </source>
</evidence>
<gene>
    <name evidence="10" type="ORF">CVLEPA_LOCUS277</name>
</gene>
<dbReference type="Proteomes" id="UP001642483">
    <property type="component" value="Unassembled WGS sequence"/>
</dbReference>
<evidence type="ECO:0000313" key="11">
    <source>
        <dbReference type="Proteomes" id="UP001642483"/>
    </source>
</evidence>
<reference evidence="10 11" key="1">
    <citation type="submission" date="2024-02" db="EMBL/GenBank/DDBJ databases">
        <authorList>
            <person name="Daric V."/>
            <person name="Darras S."/>
        </authorList>
    </citation>
    <scope>NUCLEOTIDE SEQUENCE [LARGE SCALE GENOMIC DNA]</scope>
</reference>
<dbReference type="NCBIfam" id="TIGR00633">
    <property type="entry name" value="xth"/>
    <property type="match status" value="1"/>
</dbReference>
<feature type="compositionally biased region" description="Basic and acidic residues" evidence="8">
    <location>
        <begin position="27"/>
        <end position="39"/>
    </location>
</feature>
<comment type="cofactor">
    <cofactor evidence="7">
        <name>Mg(2+)</name>
        <dbReference type="ChEBI" id="CHEBI:18420"/>
    </cofactor>
    <cofactor evidence="7">
        <name>Mn(2+)</name>
        <dbReference type="ChEBI" id="CHEBI:29035"/>
    </cofactor>
    <text evidence="7">Probably binds two magnesium or manganese ions per subunit.</text>
</comment>
<evidence type="ECO:0000256" key="8">
    <source>
        <dbReference type="SAM" id="MobiDB-lite"/>
    </source>
</evidence>
<feature type="domain" description="Endonuclease/exonuclease/phosphatase" evidence="9">
    <location>
        <begin position="79"/>
        <end position="321"/>
    </location>
</feature>
<keyword evidence="11" id="KW-1185">Reference proteome</keyword>
<dbReference type="EC" id="3.1.11.2" evidence="7"/>
<evidence type="ECO:0000256" key="2">
    <source>
        <dbReference type="ARBA" id="ARBA00001936"/>
    </source>
</evidence>
<evidence type="ECO:0000256" key="7">
    <source>
        <dbReference type="RuleBase" id="RU362131"/>
    </source>
</evidence>
<dbReference type="Pfam" id="PF03372">
    <property type="entry name" value="Exo_endo_phos"/>
    <property type="match status" value="1"/>
</dbReference>